<evidence type="ECO:0008006" key="4">
    <source>
        <dbReference type="Google" id="ProtNLM"/>
    </source>
</evidence>
<feature type="transmembrane region" description="Helical" evidence="1">
    <location>
        <begin position="62"/>
        <end position="83"/>
    </location>
</feature>
<name>A0A371J3U0_9FIRM</name>
<feature type="transmembrane region" description="Helical" evidence="1">
    <location>
        <begin position="95"/>
        <end position="117"/>
    </location>
</feature>
<feature type="transmembrane region" description="Helical" evidence="1">
    <location>
        <begin position="222"/>
        <end position="237"/>
    </location>
</feature>
<evidence type="ECO:0000313" key="2">
    <source>
        <dbReference type="EMBL" id="RDY27442.1"/>
    </source>
</evidence>
<feature type="transmembrane region" description="Helical" evidence="1">
    <location>
        <begin position="123"/>
        <end position="144"/>
    </location>
</feature>
<organism evidence="2 3">
    <name type="scientific">Romboutsia weinsteinii</name>
    <dbReference type="NCBI Taxonomy" id="2020949"/>
    <lineage>
        <taxon>Bacteria</taxon>
        <taxon>Bacillati</taxon>
        <taxon>Bacillota</taxon>
        <taxon>Clostridia</taxon>
        <taxon>Peptostreptococcales</taxon>
        <taxon>Peptostreptococcaceae</taxon>
        <taxon>Romboutsia</taxon>
    </lineage>
</organism>
<keyword evidence="1" id="KW-0472">Membrane</keyword>
<feature type="transmembrane region" description="Helical" evidence="1">
    <location>
        <begin position="394"/>
        <end position="412"/>
    </location>
</feature>
<dbReference type="RefSeq" id="WP_094369246.1">
    <property type="nucleotide sequence ID" value="NZ_NOJY02000013.1"/>
</dbReference>
<accession>A0A371J3U0</accession>
<keyword evidence="1" id="KW-0812">Transmembrane</keyword>
<feature type="transmembrane region" description="Helical" evidence="1">
    <location>
        <begin position="243"/>
        <end position="258"/>
    </location>
</feature>
<proteinExistence type="predicted"/>
<feature type="transmembrane region" description="Helical" evidence="1">
    <location>
        <begin position="156"/>
        <end position="177"/>
    </location>
</feature>
<feature type="transmembrane region" description="Helical" evidence="1">
    <location>
        <begin position="347"/>
        <end position="373"/>
    </location>
</feature>
<comment type="caution">
    <text evidence="2">The sequence shown here is derived from an EMBL/GenBank/DDBJ whole genome shotgun (WGS) entry which is preliminary data.</text>
</comment>
<dbReference type="EMBL" id="NOJY02000013">
    <property type="protein sequence ID" value="RDY27442.1"/>
    <property type="molecule type" value="Genomic_DNA"/>
</dbReference>
<evidence type="ECO:0000256" key="1">
    <source>
        <dbReference type="SAM" id="Phobius"/>
    </source>
</evidence>
<feature type="transmembrane region" description="Helical" evidence="1">
    <location>
        <begin position="265"/>
        <end position="282"/>
    </location>
</feature>
<dbReference type="Proteomes" id="UP000215694">
    <property type="component" value="Unassembled WGS sequence"/>
</dbReference>
<reference evidence="2 3" key="1">
    <citation type="journal article" date="2017" name="Genome Announc.">
        <title>Draft Genome Sequence of Romboutsia weinsteinii sp. nov. Strain CCRI-19649(T) Isolated from Surface Water.</title>
        <authorList>
            <person name="Maheux A.F."/>
            <person name="Boudreau D.K."/>
            <person name="Berube E."/>
            <person name="Boissinot M."/>
            <person name="Cantin P."/>
            <person name="Raymond F."/>
            <person name="Corbeil J."/>
            <person name="Omar R.F."/>
            <person name="Bergeron M.G."/>
        </authorList>
    </citation>
    <scope>NUCLEOTIDE SEQUENCE [LARGE SCALE GENOMIC DNA]</scope>
    <source>
        <strain evidence="2 3">CCRI-19649</strain>
    </source>
</reference>
<keyword evidence="1" id="KW-1133">Transmembrane helix</keyword>
<sequence length="437" mass="50460">MCKKIIKINALVVLSIIVGLFSIYNKLSIALIIALIASIIFINYRKPELIIIFIIIINENLLRLSSINITSLVAILSIIIFIVKFKSIVKKRYIFKNYIITLMVICGISQIGAYFAFGQNLKYGILGMHHIFIYLFYFYFVDFFNKERKRDLRNNVKNIIIYMGTTLSILYLIQAIIYPKVVIFNMSYAFRGGSVRFFTGYVFIMFSIVIIYSKLLTKFERKYFLHILIQIVSLVVVSQTRNFILGVLIVIVYGLFMSKKINKVWLVYTLITAIFIYMLMFSNESNFLNEVINSVLIEIKTKTGNIGVRYLELEYYMNLLKDNLISGIGLLDTRYYLTPIITGYDPYLYFVGDLGLIGVVIQTGVLGGIWMLAFFNKMYIVSKKNLSNDTENSYLLRLTLILIVGVFASGLIFDKNSILYICMILGIVEPYYCKNED</sequence>
<gene>
    <name evidence="2" type="ORF">CHL78_009515</name>
</gene>
<dbReference type="AlphaFoldDB" id="A0A371J3U0"/>
<feature type="transmembrane region" description="Helical" evidence="1">
    <location>
        <begin position="12"/>
        <end position="42"/>
    </location>
</feature>
<keyword evidence="3" id="KW-1185">Reference proteome</keyword>
<protein>
    <recommendedName>
        <fullName evidence="4">O-antigen ligase domain-containing protein</fullName>
    </recommendedName>
</protein>
<feature type="transmembrane region" description="Helical" evidence="1">
    <location>
        <begin position="197"/>
        <end position="215"/>
    </location>
</feature>
<evidence type="ECO:0000313" key="3">
    <source>
        <dbReference type="Proteomes" id="UP000215694"/>
    </source>
</evidence>